<organism evidence="7 8">
    <name type="scientific">Moniliophthora roreri</name>
    <name type="common">Frosty pod rot fungus</name>
    <name type="synonym">Monilia roreri</name>
    <dbReference type="NCBI Taxonomy" id="221103"/>
    <lineage>
        <taxon>Eukaryota</taxon>
        <taxon>Fungi</taxon>
        <taxon>Dikarya</taxon>
        <taxon>Basidiomycota</taxon>
        <taxon>Agaricomycotina</taxon>
        <taxon>Agaricomycetes</taxon>
        <taxon>Agaricomycetidae</taxon>
        <taxon>Agaricales</taxon>
        <taxon>Marasmiineae</taxon>
        <taxon>Marasmiaceae</taxon>
        <taxon>Moniliophthora</taxon>
    </lineage>
</organism>
<accession>A0A0W0FGL6</accession>
<dbReference type="AlphaFoldDB" id="A0A0W0FGL6"/>
<keyword evidence="5" id="KW-0472">Membrane</keyword>
<dbReference type="GO" id="GO:0030234">
    <property type="term" value="F:enzyme regulator activity"/>
    <property type="evidence" value="ECO:0007669"/>
    <property type="project" value="TreeGrafter"/>
</dbReference>
<dbReference type="eggNOG" id="KOG3469">
    <property type="taxonomic scope" value="Eukaryota"/>
</dbReference>
<comment type="similarity">
    <text evidence="6">Belongs to the cytochrome c oxidase subunit 6A family.</text>
</comment>
<keyword evidence="2" id="KW-0999">Mitochondrion inner membrane</keyword>
<keyword evidence="3" id="KW-0809">Transit peptide</keyword>
<evidence type="ECO:0000313" key="8">
    <source>
        <dbReference type="Proteomes" id="UP000054988"/>
    </source>
</evidence>
<dbReference type="GO" id="GO:0005743">
    <property type="term" value="C:mitochondrial inner membrane"/>
    <property type="evidence" value="ECO:0007669"/>
    <property type="project" value="UniProtKB-SubCell"/>
</dbReference>
<dbReference type="GO" id="GO:0006123">
    <property type="term" value="P:mitochondrial electron transport, cytochrome c to oxygen"/>
    <property type="evidence" value="ECO:0007669"/>
    <property type="project" value="TreeGrafter"/>
</dbReference>
<dbReference type="Gene3D" id="4.10.95.10">
    <property type="entry name" value="Cytochrome c oxidase, subunit VIa"/>
    <property type="match status" value="1"/>
</dbReference>
<reference evidence="7 8" key="1">
    <citation type="submission" date="2015-12" db="EMBL/GenBank/DDBJ databases">
        <title>Draft genome sequence of Moniliophthora roreri, the causal agent of frosty pod rot of cacao.</title>
        <authorList>
            <person name="Aime M.C."/>
            <person name="Diaz-Valderrama J.R."/>
            <person name="Kijpornyongpan T."/>
            <person name="Phillips-Mora W."/>
        </authorList>
    </citation>
    <scope>NUCLEOTIDE SEQUENCE [LARGE SCALE GENOMIC DNA]</scope>
    <source>
        <strain evidence="7 8">MCA 2952</strain>
    </source>
</reference>
<evidence type="ECO:0000313" key="7">
    <source>
        <dbReference type="EMBL" id="KTB35484.1"/>
    </source>
</evidence>
<name>A0A0W0FGL6_MONRR</name>
<evidence type="ECO:0000256" key="4">
    <source>
        <dbReference type="ARBA" id="ARBA00023128"/>
    </source>
</evidence>
<dbReference type="Pfam" id="PF02046">
    <property type="entry name" value="COX6A"/>
    <property type="match status" value="1"/>
</dbReference>
<evidence type="ECO:0000256" key="6">
    <source>
        <dbReference type="RuleBase" id="RU004396"/>
    </source>
</evidence>
<dbReference type="InterPro" id="IPR036418">
    <property type="entry name" value="Cyt_c_oxidase_su6a_sf"/>
</dbReference>
<dbReference type="InterPro" id="IPR001349">
    <property type="entry name" value="Cyt_c_oxidase_su6a"/>
</dbReference>
<comment type="subcellular location">
    <subcellularLocation>
        <location evidence="1">Mitochondrion inner membrane</location>
    </subcellularLocation>
</comment>
<dbReference type="SUPFAM" id="SSF81411">
    <property type="entry name" value="Mitochondrial cytochrome c oxidase subunit VIa"/>
    <property type="match status" value="1"/>
</dbReference>
<evidence type="ECO:0000256" key="3">
    <source>
        <dbReference type="ARBA" id="ARBA00022946"/>
    </source>
</evidence>
<dbReference type="PANTHER" id="PTHR11504:SF0">
    <property type="entry name" value="CYTOCHROME C OXIDASE SUBUNIT"/>
    <property type="match status" value="1"/>
</dbReference>
<proteinExistence type="inferred from homology"/>
<protein>
    <submittedName>
        <fullName evidence="7">Putative COX6A subunit VIa of cytochrome c oxidase</fullName>
    </submittedName>
</protein>
<evidence type="ECO:0000256" key="5">
    <source>
        <dbReference type="ARBA" id="ARBA00023136"/>
    </source>
</evidence>
<sequence>MSFLARNALRGAIRSRARGFASEVPTQTKNAYVTHLEAVEHHAAETTELWRKIRHEFSPSYYVCIPAIAVCSAWVYNLESEHKHHIDHLIEENGGEYPQPPAYEYLNIRRKPFPWGMNSLFFNPEVQRNLEEE</sequence>
<dbReference type="EMBL" id="LATX01001990">
    <property type="protein sequence ID" value="KTB35484.1"/>
    <property type="molecule type" value="Genomic_DNA"/>
</dbReference>
<evidence type="ECO:0000256" key="2">
    <source>
        <dbReference type="ARBA" id="ARBA00022792"/>
    </source>
</evidence>
<comment type="caution">
    <text evidence="7">The sequence shown here is derived from an EMBL/GenBank/DDBJ whole genome shotgun (WGS) entry which is preliminary data.</text>
</comment>
<gene>
    <name evidence="7" type="ORF">WG66_12082</name>
</gene>
<evidence type="ECO:0000256" key="1">
    <source>
        <dbReference type="ARBA" id="ARBA00004273"/>
    </source>
</evidence>
<keyword evidence="4" id="KW-0496">Mitochondrion</keyword>
<dbReference type="Proteomes" id="UP000054988">
    <property type="component" value="Unassembled WGS sequence"/>
</dbReference>
<dbReference type="PANTHER" id="PTHR11504">
    <property type="entry name" value="CYTOCHROME C OXIDASE POLYPEPTIDE VIA"/>
    <property type="match status" value="1"/>
</dbReference>